<feature type="transmembrane region" description="Helical" evidence="3">
    <location>
        <begin position="31"/>
        <end position="49"/>
    </location>
</feature>
<evidence type="ECO:0000313" key="5">
    <source>
        <dbReference type="EMBL" id="WGM03624.1"/>
    </source>
</evidence>
<evidence type="ECO:0000259" key="4">
    <source>
        <dbReference type="Pfam" id="PF07916"/>
    </source>
</evidence>
<keyword evidence="1" id="KW-0175">Coiled coil</keyword>
<keyword evidence="3" id="KW-1133">Transmembrane helix</keyword>
<feature type="region of interest" description="Disordered" evidence="2">
    <location>
        <begin position="655"/>
        <end position="685"/>
    </location>
</feature>
<name>A0AA95KF70_9GAMM</name>
<evidence type="ECO:0000256" key="3">
    <source>
        <dbReference type="SAM" id="Phobius"/>
    </source>
</evidence>
<accession>A0AA95KF70</accession>
<geneLocation type="plasmid" evidence="5 6">
    <name>paPv4</name>
</geneLocation>
<dbReference type="NCBIfam" id="NF010295">
    <property type="entry name" value="PRK13735.1"/>
    <property type="match status" value="1"/>
</dbReference>
<organism evidence="5 6">
    <name type="scientific">Arsenophonus nasoniae</name>
    <name type="common">son-killer infecting Nasonia vitripennis</name>
    <dbReference type="NCBI Taxonomy" id="638"/>
    <lineage>
        <taxon>Bacteria</taxon>
        <taxon>Pseudomonadati</taxon>
        <taxon>Pseudomonadota</taxon>
        <taxon>Gammaproteobacteria</taxon>
        <taxon>Enterobacterales</taxon>
        <taxon>Morganellaceae</taxon>
        <taxon>Arsenophonus</taxon>
    </lineage>
</organism>
<dbReference type="Pfam" id="PF07916">
    <property type="entry name" value="TraG_N"/>
    <property type="match status" value="1"/>
</dbReference>
<evidence type="ECO:0000256" key="1">
    <source>
        <dbReference type="SAM" id="Coils"/>
    </source>
</evidence>
<keyword evidence="3" id="KW-0472">Membrane</keyword>
<feature type="transmembrane region" description="Helical" evidence="3">
    <location>
        <begin position="55"/>
        <end position="73"/>
    </location>
</feature>
<feature type="compositionally biased region" description="Basic and acidic residues" evidence="2">
    <location>
        <begin position="656"/>
        <end position="669"/>
    </location>
</feature>
<dbReference type="AlphaFoldDB" id="A0AA95KF70"/>
<feature type="coiled-coil region" evidence="1">
    <location>
        <begin position="865"/>
        <end position="899"/>
    </location>
</feature>
<evidence type="ECO:0000313" key="6">
    <source>
        <dbReference type="Proteomes" id="UP001177595"/>
    </source>
</evidence>
<proteinExistence type="predicted"/>
<dbReference type="Proteomes" id="UP001177595">
    <property type="component" value="Plasmid paPv4"/>
</dbReference>
<sequence length="949" mass="104067">MTEIYTMGGGDWLREMLNAVATFMQSDTFSYIKGIMLLVSVLCVAYHWLIHHNVMSMLGWVFAIAFVSLFAAIKHPVQIIDNSDLKTVYTVPNVPVGLIIPAGIVSSIGHSLVTGYEAIFSQPDDATYTKTGMLFGANLIAKSTDFLSQNPEVTDLFSDYIQNCVIGDILLNHKYSLEQLMNTRDPYSLIFSRPSPLRGVINREGVFETCQEAAVVLKNKLGLDTKTGGETWHYYARQLFGGRPNPDALFGVLLGNSYQTFYQSGQSACEILKQNVTMNAIHNGILTYSARNGDVAGMMNISSMMALEKQRLAQASAALISPHFLPTLHIILMGIMMGIFPIMLLCALINLLTIQIVKNYLLSFLWLQCWPVLFAILNSAMTFFAKKNGVPVVLSNLSIIKSNQSDIATAAGWLSLLIPFISWGMVKGMGQVFSSVSSSLGSSMLGSTTQAASVAVDGNYAYNNLQTDNVQGYGWSTNSTFASGQMSHQTASGGSATQTMDGNMVYNTTGAMSVLPTNIAIQRSIASAQQEMARNSEAQAQSALHGYNSSISSAASQLAQFTRQAGQSDSLVKGADSSLTSNQSRAAHQMASAVESYAKANNISQSQATQELMERSGRASFNKGGSVYGKWDSGDMLVTKLGKWGTGVSVGAEGHLGVEHSSSDTDSHSASKHYTGTQDNRHDTSAQAVSDFKQGMDVLTSYRTSDSASHTENQSDSQVNQLAATLNEAQSQYHQYTDSNTRSHEFAEMASRTESLSGQMSENLTQQFANYVSQHAPQQAEQILTDTNSPEMAAQREALAREFVQQQVTPKIDNAYHENQHALQTKQSTHPSENQAEKIKATFADQARNIPQQASISNNVRNKVRGSLEDNSEKVNQMLEKIENQQTEINQQKNTLQTDFTKEKITQQKDYAQERVDQQMLWADAKDNKNLKASLKDYQKMLDNQKEKK</sequence>
<feature type="transmembrane region" description="Helical" evidence="3">
    <location>
        <begin position="364"/>
        <end position="385"/>
    </location>
</feature>
<keyword evidence="5" id="KW-0614">Plasmid</keyword>
<reference evidence="5" key="1">
    <citation type="submission" date="2023-04" db="EMBL/GenBank/DDBJ databases">
        <title>Genome dynamics across the evolutionary transition to endosymbiosis.</title>
        <authorList>
            <person name="Siozios S."/>
            <person name="Nadal-Jimenez P."/>
            <person name="Azagi T."/>
            <person name="Sprong H."/>
            <person name="Frost C.L."/>
            <person name="Parratt S.R."/>
            <person name="Taylor G."/>
            <person name="Brettell L."/>
            <person name="Lew K.C."/>
            <person name="Croft L."/>
            <person name="King K.C."/>
            <person name="Brockhurst M.A."/>
            <person name="Hypsa V."/>
            <person name="Novakova E."/>
            <person name="Darby A.C."/>
            <person name="Hurst G.D.D."/>
        </authorList>
    </citation>
    <scope>NUCLEOTIDE SEQUENCE</scope>
    <source>
        <strain evidence="5">APv</strain>
        <plasmid evidence="5">paPv4</plasmid>
    </source>
</reference>
<feature type="domain" description="TraG N-terminal Proteobacteria" evidence="4">
    <location>
        <begin position="3"/>
        <end position="444"/>
    </location>
</feature>
<dbReference type="RefSeq" id="WP_280626856.1">
    <property type="nucleotide sequence ID" value="NZ_CP123508.1"/>
</dbReference>
<evidence type="ECO:0000256" key="2">
    <source>
        <dbReference type="SAM" id="MobiDB-lite"/>
    </source>
</evidence>
<dbReference type="EMBL" id="CP123508">
    <property type="protein sequence ID" value="WGM03624.1"/>
    <property type="molecule type" value="Genomic_DNA"/>
</dbReference>
<keyword evidence="3" id="KW-0812">Transmembrane</keyword>
<feature type="transmembrane region" description="Helical" evidence="3">
    <location>
        <begin position="330"/>
        <end position="352"/>
    </location>
</feature>
<gene>
    <name evidence="5" type="primary">traG</name>
    <name evidence="5" type="ORF">QE210_19580</name>
</gene>
<dbReference type="InterPro" id="IPR012931">
    <property type="entry name" value="TraG_N_Proteobacteria"/>
</dbReference>
<protein>
    <submittedName>
        <fullName evidence="5">Conjugal transfer mating-pair stabilization protein TraG</fullName>
    </submittedName>
</protein>